<sequence length="289" mass="33570">MKFGSVPDPGNIDFTIPSDHPDTAKMLCKGNGSFEAFVGCAKWNKTDLKNFYPKGTKDELSYYSTQFNSIELNATFYNSPKKDQVLKWKEKTPEGFKFFPKLTNSISHFKRLIDTKQVVDEYCDAISGLEEKLGMVFLQMHDNFKPKDFDRVIKFIDEFPKVIPLAIEVRNEDWFTDPASSEKFYQLLEDKGVTNVLVDTAGRRDMMHMRMTTPHAFVRYVGANHPTDYPRLDDWLVRIKAWKEQGLEKLYFFIHQNIELESPLLSAYFIKKMNEQLGTDLTVPKTLND</sequence>
<dbReference type="Gene3D" id="3.20.20.410">
    <property type="entry name" value="Protein of unknown function UPF0759"/>
    <property type="match status" value="1"/>
</dbReference>
<dbReference type="Proteomes" id="UP001302349">
    <property type="component" value="Chromosome"/>
</dbReference>
<dbReference type="SUPFAM" id="SSF117396">
    <property type="entry name" value="TM1631-like"/>
    <property type="match status" value="1"/>
</dbReference>
<dbReference type="RefSeq" id="WP_317492072.1">
    <property type="nucleotide sequence ID" value="NZ_CP136051.1"/>
</dbReference>
<dbReference type="InterPro" id="IPR036520">
    <property type="entry name" value="UPF0759_sf"/>
</dbReference>
<name>A0ABZ0IWT6_9BACT</name>
<evidence type="ECO:0000313" key="2">
    <source>
        <dbReference type="Proteomes" id="UP001302349"/>
    </source>
</evidence>
<protein>
    <submittedName>
        <fullName evidence="1">DUF72 domain-containing protein</fullName>
    </submittedName>
</protein>
<gene>
    <name evidence="1" type="ORF">RT717_12470</name>
</gene>
<dbReference type="PANTHER" id="PTHR30348:SF9">
    <property type="entry name" value="UPF0759 PROTEIN YECE"/>
    <property type="match status" value="1"/>
</dbReference>
<dbReference type="InterPro" id="IPR002763">
    <property type="entry name" value="DUF72"/>
</dbReference>
<keyword evidence="2" id="KW-1185">Reference proteome</keyword>
<dbReference type="Pfam" id="PF01904">
    <property type="entry name" value="DUF72"/>
    <property type="match status" value="1"/>
</dbReference>
<dbReference type="PANTHER" id="PTHR30348">
    <property type="entry name" value="UNCHARACTERIZED PROTEIN YECE"/>
    <property type="match status" value="1"/>
</dbReference>
<dbReference type="EMBL" id="CP136051">
    <property type="protein sequence ID" value="WOK09454.1"/>
    <property type="molecule type" value="Genomic_DNA"/>
</dbReference>
<proteinExistence type="predicted"/>
<organism evidence="1 2">
    <name type="scientific">Imperialibacter roseus</name>
    <dbReference type="NCBI Taxonomy" id="1324217"/>
    <lineage>
        <taxon>Bacteria</taxon>
        <taxon>Pseudomonadati</taxon>
        <taxon>Bacteroidota</taxon>
        <taxon>Cytophagia</taxon>
        <taxon>Cytophagales</taxon>
        <taxon>Flammeovirgaceae</taxon>
        <taxon>Imperialibacter</taxon>
    </lineage>
</organism>
<accession>A0ABZ0IWT6</accession>
<evidence type="ECO:0000313" key="1">
    <source>
        <dbReference type="EMBL" id="WOK09454.1"/>
    </source>
</evidence>
<reference evidence="1 2" key="1">
    <citation type="journal article" date="2023" name="Microbiol. Resour. Announc.">
        <title>Complete Genome Sequence of Imperialibacter roseus strain P4T.</title>
        <authorList>
            <person name="Tizabi D.R."/>
            <person name="Bachvaroff T."/>
            <person name="Hill R.T."/>
        </authorList>
    </citation>
    <scope>NUCLEOTIDE SEQUENCE [LARGE SCALE GENOMIC DNA]</scope>
    <source>
        <strain evidence="1 2">P4T</strain>
    </source>
</reference>